<comment type="caution">
    <text evidence="1">The sequence shown here is derived from an EMBL/GenBank/DDBJ whole genome shotgun (WGS) entry which is preliminary data.</text>
</comment>
<organism evidence="1 2">
    <name type="scientific">Segatella copri</name>
    <dbReference type="NCBI Taxonomy" id="165179"/>
    <lineage>
        <taxon>Bacteria</taxon>
        <taxon>Pseudomonadati</taxon>
        <taxon>Bacteroidota</taxon>
        <taxon>Bacteroidia</taxon>
        <taxon>Bacteroidales</taxon>
        <taxon>Prevotellaceae</taxon>
        <taxon>Segatella</taxon>
    </lineage>
</organism>
<dbReference type="Gene3D" id="2.180.10.10">
    <property type="entry name" value="RHS repeat-associated core"/>
    <property type="match status" value="1"/>
</dbReference>
<dbReference type="AlphaFoldDB" id="A0A5P0XMV7"/>
<sequence length="77" mass="9223">MFYPDEEKITYSYNLGGQLEKVHGYKSYGYDYVSRIGYDKFEQRTYLKYCNGAETFYTYAPQCRTMARTTTTMWTAR</sequence>
<dbReference type="EMBL" id="VZBT01000063">
    <property type="protein sequence ID" value="MQO04035.1"/>
    <property type="molecule type" value="Genomic_DNA"/>
</dbReference>
<name>A0A5P0XMV7_9BACT</name>
<dbReference type="RefSeq" id="WP_153073882.1">
    <property type="nucleotide sequence ID" value="NZ_CP156891.1"/>
</dbReference>
<protein>
    <recommendedName>
        <fullName evidence="3">RHS repeat-associated core domain-containing protein</fullName>
    </recommendedName>
</protein>
<reference evidence="2" key="1">
    <citation type="submission" date="2019-09" db="EMBL/GenBank/DDBJ databases">
        <title>Distinct polysaccharide growth profiles of human intestinal Prevotella copri isolates.</title>
        <authorList>
            <person name="Fehlner-Peach H."/>
            <person name="Magnabosco C."/>
            <person name="Raghavan V."/>
            <person name="Scher J.U."/>
            <person name="Tett A."/>
            <person name="Cox L.M."/>
            <person name="Gottsegen C."/>
            <person name="Watters A."/>
            <person name="Wiltshire- Gordon J.D."/>
            <person name="Segata N."/>
            <person name="Bonneau R."/>
            <person name="Littman D.R."/>
        </authorList>
    </citation>
    <scope>NUCLEOTIDE SEQUENCE [LARGE SCALE GENOMIC DNA]</scope>
    <source>
        <strain evidence="2">iAK279</strain>
    </source>
</reference>
<evidence type="ECO:0000313" key="2">
    <source>
        <dbReference type="Proteomes" id="UP000390763"/>
    </source>
</evidence>
<dbReference type="Proteomes" id="UP000390763">
    <property type="component" value="Unassembled WGS sequence"/>
</dbReference>
<accession>A0A5P0XMV7</accession>
<evidence type="ECO:0008006" key="3">
    <source>
        <dbReference type="Google" id="ProtNLM"/>
    </source>
</evidence>
<gene>
    <name evidence="1" type="ORF">F7D62_07920</name>
</gene>
<proteinExistence type="predicted"/>
<evidence type="ECO:0000313" key="1">
    <source>
        <dbReference type="EMBL" id="MQO04035.1"/>
    </source>
</evidence>